<dbReference type="AlphaFoldDB" id="A0AAD8WHG1"/>
<protein>
    <submittedName>
        <fullName evidence="1">Uncharacterized protein</fullName>
    </submittedName>
</protein>
<dbReference type="EMBL" id="JAUUTY010000003">
    <property type="protein sequence ID" value="KAK1662782.1"/>
    <property type="molecule type" value="Genomic_DNA"/>
</dbReference>
<sequence length="137" mass="14582">MVRLGGAKLGRARANTCASVAEGLVISGDGGRGSAKRGCPWGSWCGGKLKAKERGQRLVERDEPHSYRYSPEPRWRTTPSSWETAAVMKMAVVSMEEPSFPVPAACRNGDSCPPDLGFAMAAALEGFACRGLFVSGF</sequence>
<keyword evidence="2" id="KW-1185">Reference proteome</keyword>
<evidence type="ECO:0000313" key="2">
    <source>
        <dbReference type="Proteomes" id="UP001231189"/>
    </source>
</evidence>
<gene>
    <name evidence="1" type="ORF">QYE76_050941</name>
</gene>
<proteinExistence type="predicted"/>
<reference evidence="1" key="1">
    <citation type="submission" date="2023-07" db="EMBL/GenBank/DDBJ databases">
        <title>A chromosome-level genome assembly of Lolium multiflorum.</title>
        <authorList>
            <person name="Chen Y."/>
            <person name="Copetti D."/>
            <person name="Kolliker R."/>
            <person name="Studer B."/>
        </authorList>
    </citation>
    <scope>NUCLEOTIDE SEQUENCE</scope>
    <source>
        <strain evidence="1">02402/16</strain>
        <tissue evidence="1">Leaf</tissue>
    </source>
</reference>
<comment type="caution">
    <text evidence="1">The sequence shown here is derived from an EMBL/GenBank/DDBJ whole genome shotgun (WGS) entry which is preliminary data.</text>
</comment>
<name>A0AAD8WHG1_LOLMU</name>
<organism evidence="1 2">
    <name type="scientific">Lolium multiflorum</name>
    <name type="common">Italian ryegrass</name>
    <name type="synonym">Lolium perenne subsp. multiflorum</name>
    <dbReference type="NCBI Taxonomy" id="4521"/>
    <lineage>
        <taxon>Eukaryota</taxon>
        <taxon>Viridiplantae</taxon>
        <taxon>Streptophyta</taxon>
        <taxon>Embryophyta</taxon>
        <taxon>Tracheophyta</taxon>
        <taxon>Spermatophyta</taxon>
        <taxon>Magnoliopsida</taxon>
        <taxon>Liliopsida</taxon>
        <taxon>Poales</taxon>
        <taxon>Poaceae</taxon>
        <taxon>BOP clade</taxon>
        <taxon>Pooideae</taxon>
        <taxon>Poodae</taxon>
        <taxon>Poeae</taxon>
        <taxon>Poeae Chloroplast Group 2 (Poeae type)</taxon>
        <taxon>Loliodinae</taxon>
        <taxon>Loliinae</taxon>
        <taxon>Lolium</taxon>
    </lineage>
</organism>
<accession>A0AAD8WHG1</accession>
<evidence type="ECO:0000313" key="1">
    <source>
        <dbReference type="EMBL" id="KAK1662782.1"/>
    </source>
</evidence>
<dbReference type="Proteomes" id="UP001231189">
    <property type="component" value="Unassembled WGS sequence"/>
</dbReference>